<dbReference type="Proteomes" id="UP000019442">
    <property type="component" value="Chromosome"/>
</dbReference>
<evidence type="ECO:0000313" key="6">
    <source>
        <dbReference type="Proteomes" id="UP000019442"/>
    </source>
</evidence>
<keyword evidence="3" id="KW-0325">Glycoprotein</keyword>
<dbReference type="Pfam" id="PF03098">
    <property type="entry name" value="An_peroxidase"/>
    <property type="match status" value="1"/>
</dbReference>
<dbReference type="KEGG" id="hhc:M911_10170"/>
<protein>
    <submittedName>
        <fullName evidence="5">Peroxidase</fullName>
    </submittedName>
</protein>
<evidence type="ECO:0000313" key="5">
    <source>
        <dbReference type="EMBL" id="AHK79454.1"/>
    </source>
</evidence>
<dbReference type="Gene3D" id="1.10.640.10">
    <property type="entry name" value="Haem peroxidase domain superfamily, animal type"/>
    <property type="match status" value="1"/>
</dbReference>
<dbReference type="SUPFAM" id="SSF48113">
    <property type="entry name" value="Heme-dependent peroxidases"/>
    <property type="match status" value="1"/>
</dbReference>
<evidence type="ECO:0000256" key="1">
    <source>
        <dbReference type="ARBA" id="ARBA00004613"/>
    </source>
</evidence>
<reference evidence="5 6" key="1">
    <citation type="journal article" date="2014" name="J Genomics">
        <title>Draft Genome Sequence of the Extremely Halophilic Phototrophic Purple Sulfur Bacterium Halorhodospira halochloris.</title>
        <authorList>
            <person name="Singh K.S."/>
            <person name="Kirksey J."/>
            <person name="Hoff W.D."/>
            <person name="Deole R."/>
        </authorList>
    </citation>
    <scope>NUCLEOTIDE SEQUENCE [LARGE SCALE GENOMIC DNA]</scope>
    <source>
        <strain evidence="5 6">A</strain>
    </source>
</reference>
<dbReference type="HOGENOM" id="CLU_027852_0_0_6"/>
<gene>
    <name evidence="5" type="ORF">M911_10170</name>
</gene>
<evidence type="ECO:0000256" key="4">
    <source>
        <dbReference type="SAM" id="MobiDB-lite"/>
    </source>
</evidence>
<keyword evidence="5" id="KW-0575">Peroxidase</keyword>
<dbReference type="InterPro" id="IPR010255">
    <property type="entry name" value="Haem_peroxidase_sf"/>
</dbReference>
<comment type="subcellular location">
    <subcellularLocation>
        <location evidence="1">Secreted</location>
    </subcellularLocation>
</comment>
<dbReference type="InterPro" id="IPR037120">
    <property type="entry name" value="Haem_peroxidase_sf_animal"/>
</dbReference>
<keyword evidence="6" id="KW-1185">Reference proteome</keyword>
<dbReference type="PATRIC" id="fig|1354791.3.peg.2484"/>
<dbReference type="PANTHER" id="PTHR11475:SF4">
    <property type="entry name" value="CHORION PEROXIDASE"/>
    <property type="match status" value="1"/>
</dbReference>
<dbReference type="GO" id="GO:0005576">
    <property type="term" value="C:extracellular region"/>
    <property type="evidence" value="ECO:0007669"/>
    <property type="project" value="UniProtKB-SubCell"/>
</dbReference>
<dbReference type="CDD" id="cd09819">
    <property type="entry name" value="An_peroxidase_bacterial_1"/>
    <property type="match status" value="1"/>
</dbReference>
<name>W8KI25_9GAMM</name>
<evidence type="ECO:0000256" key="2">
    <source>
        <dbReference type="ARBA" id="ARBA00022525"/>
    </source>
</evidence>
<feature type="region of interest" description="Disordered" evidence="4">
    <location>
        <begin position="38"/>
        <end position="64"/>
    </location>
</feature>
<dbReference type="AlphaFoldDB" id="W8KI25"/>
<dbReference type="InterPro" id="IPR019791">
    <property type="entry name" value="Haem_peroxidase_animal"/>
</dbReference>
<reference evidence="6" key="2">
    <citation type="submission" date="2014-02" db="EMBL/GenBank/DDBJ databases">
        <title>Draft Genome Sequence of extremely halophilic bacteria Halorhodospira halochloris.</title>
        <authorList>
            <person name="Singh K.S."/>
        </authorList>
    </citation>
    <scope>NUCLEOTIDE SEQUENCE [LARGE SCALE GENOMIC DNA]</scope>
    <source>
        <strain evidence="6">A</strain>
    </source>
</reference>
<dbReference type="EMBL" id="CP007268">
    <property type="protein sequence ID" value="AHK79454.1"/>
    <property type="molecule type" value="Genomic_DNA"/>
</dbReference>
<dbReference type="PROSITE" id="PS50292">
    <property type="entry name" value="PEROXIDASE_3"/>
    <property type="match status" value="1"/>
</dbReference>
<evidence type="ECO:0000256" key="3">
    <source>
        <dbReference type="ARBA" id="ARBA00023180"/>
    </source>
</evidence>
<keyword evidence="5" id="KW-0560">Oxidoreductase</keyword>
<dbReference type="OrthoDB" id="9765610at2"/>
<dbReference type="PANTHER" id="PTHR11475">
    <property type="entry name" value="OXIDASE/PEROXIDASE"/>
    <property type="match status" value="1"/>
</dbReference>
<dbReference type="GO" id="GO:0006979">
    <property type="term" value="P:response to oxidative stress"/>
    <property type="evidence" value="ECO:0007669"/>
    <property type="project" value="InterPro"/>
</dbReference>
<dbReference type="GO" id="GO:0004601">
    <property type="term" value="F:peroxidase activity"/>
    <property type="evidence" value="ECO:0007669"/>
    <property type="project" value="UniProtKB-KW"/>
</dbReference>
<dbReference type="GO" id="GO:0020037">
    <property type="term" value="F:heme binding"/>
    <property type="evidence" value="ECO:0007669"/>
    <property type="project" value="InterPro"/>
</dbReference>
<proteinExistence type="predicted"/>
<keyword evidence="2" id="KW-0964">Secreted</keyword>
<organism evidence="5 6">
    <name type="scientific">Ectothiorhodospira haloalkaliphila</name>
    <dbReference type="NCBI Taxonomy" id="421628"/>
    <lineage>
        <taxon>Bacteria</taxon>
        <taxon>Pseudomonadati</taxon>
        <taxon>Pseudomonadota</taxon>
        <taxon>Gammaproteobacteria</taxon>
        <taxon>Chromatiales</taxon>
        <taxon>Ectothiorhodospiraceae</taxon>
        <taxon>Ectothiorhodospira</taxon>
    </lineage>
</organism>
<accession>W8KI25</accession>
<sequence>MHGEYLRGHCPQKGVFGQAGRFGRMFPHLRSLKESHLPQPAQPHALGAADGPMKDDLGEEGDNPGIPAGFTFFGQFVDHDITFDPTSSLESQNDPQALRNFRTPMLELDSLYGAGPAAQPYLYDGVGRFLTSAEGDHDLLRNHRGTAVIGDPRNDENLIVSQLHLAFARFHNHVFDEEAGRDFEEAQRLVRWHYQWIVLHDYLPRICGQARVDDILDNGRRYYWFAEEPYMPVEFSVAAFRFGHSQVRAGYRINATAGGARLFPAEADAPRDGGLSDLRGGVPVAREHTVDWSGFLGEGEGVQPSRLINTRLNESLLFLPDSVVPAGVPDEARSLATRNLKRGAAFSLPSGQSVAACMGADVLNQEELWGQVPGLPTPLPVPAPLWYYILREAEVREAGQHLGEVGGQIVAEVLIGLLEGDRASFVNHAPHWRPTLPSKEEGHFTLEDLVNIAQHSHQSQAAA</sequence>